<comment type="caution">
    <text evidence="2">The sequence shown here is derived from an EMBL/GenBank/DDBJ whole genome shotgun (WGS) entry which is preliminary data.</text>
</comment>
<feature type="compositionally biased region" description="Basic and acidic residues" evidence="1">
    <location>
        <begin position="17"/>
        <end position="40"/>
    </location>
</feature>
<keyword evidence="4" id="KW-1185">Reference proteome</keyword>
<protein>
    <submittedName>
        <fullName evidence="2">Uncharacterized protein</fullName>
    </submittedName>
</protein>
<dbReference type="AlphaFoldDB" id="A0A329RDE1"/>
<reference evidence="2 4" key="1">
    <citation type="submission" date="2018-01" db="EMBL/GenBank/DDBJ databases">
        <title>Draft genome of the strawberry crown rot pathogen Phytophthora cactorum.</title>
        <authorList>
            <person name="Armitage A.D."/>
            <person name="Lysoe E."/>
            <person name="Nellist C.F."/>
            <person name="Harrison R.J."/>
            <person name="Brurberg M.B."/>
        </authorList>
    </citation>
    <scope>NUCLEOTIDE SEQUENCE [LARGE SCALE GENOMIC DNA]</scope>
    <source>
        <strain evidence="2 4">10300</strain>
    </source>
</reference>
<evidence type="ECO:0000313" key="4">
    <source>
        <dbReference type="Proteomes" id="UP000251314"/>
    </source>
</evidence>
<dbReference type="VEuPathDB" id="FungiDB:PC110_g21098"/>
<sequence length="40" mass="4201">GEKESATVTTDAANAKSVEKESKTESKETKADATDKTKGK</sequence>
<feature type="region of interest" description="Disordered" evidence="1">
    <location>
        <begin position="1"/>
        <end position="40"/>
    </location>
</feature>
<dbReference type="OrthoDB" id="145920at2759"/>
<evidence type="ECO:0000256" key="1">
    <source>
        <dbReference type="SAM" id="MobiDB-lite"/>
    </source>
</evidence>
<feature type="compositionally biased region" description="Polar residues" evidence="1">
    <location>
        <begin position="1"/>
        <end position="12"/>
    </location>
</feature>
<gene>
    <name evidence="3" type="ORF">PC110_g19807</name>
    <name evidence="2" type="ORF">PC110_g21098</name>
</gene>
<evidence type="ECO:0000313" key="3">
    <source>
        <dbReference type="EMBL" id="RAW23755.1"/>
    </source>
</evidence>
<proteinExistence type="predicted"/>
<organism evidence="2 4">
    <name type="scientific">Phytophthora cactorum</name>
    <dbReference type="NCBI Taxonomy" id="29920"/>
    <lineage>
        <taxon>Eukaryota</taxon>
        <taxon>Sar</taxon>
        <taxon>Stramenopiles</taxon>
        <taxon>Oomycota</taxon>
        <taxon>Peronosporomycetes</taxon>
        <taxon>Peronosporales</taxon>
        <taxon>Peronosporaceae</taxon>
        <taxon>Phytophthora</taxon>
    </lineage>
</organism>
<name>A0A329RDE1_9STRA</name>
<evidence type="ECO:0000313" key="2">
    <source>
        <dbReference type="EMBL" id="RAW22460.1"/>
    </source>
</evidence>
<dbReference type="Proteomes" id="UP000251314">
    <property type="component" value="Unassembled WGS sequence"/>
</dbReference>
<accession>A0A329RDE1</accession>
<dbReference type="EMBL" id="MJFZ01000997">
    <property type="protein sequence ID" value="RAW23755.1"/>
    <property type="molecule type" value="Genomic_DNA"/>
</dbReference>
<feature type="non-terminal residue" evidence="2">
    <location>
        <position position="1"/>
    </location>
</feature>
<dbReference type="VEuPathDB" id="FungiDB:PC110_g19807"/>
<dbReference type="EMBL" id="MJFZ01001309">
    <property type="protein sequence ID" value="RAW22460.1"/>
    <property type="molecule type" value="Genomic_DNA"/>
</dbReference>